<evidence type="ECO:0000313" key="2">
    <source>
        <dbReference type="EMBL" id="KAK9142902.1"/>
    </source>
</evidence>
<reference evidence="2 3" key="1">
    <citation type="submission" date="2024-01" db="EMBL/GenBank/DDBJ databases">
        <title>Genome assemblies of Stephania.</title>
        <authorList>
            <person name="Yang L."/>
        </authorList>
    </citation>
    <scope>NUCLEOTIDE SEQUENCE [LARGE SCALE GENOMIC DNA]</scope>
    <source>
        <strain evidence="2">YNDBR</strain>
        <tissue evidence="2">Leaf</tissue>
    </source>
</reference>
<feature type="region of interest" description="Disordered" evidence="1">
    <location>
        <begin position="1"/>
        <end position="69"/>
    </location>
</feature>
<keyword evidence="3" id="KW-1185">Reference proteome</keyword>
<evidence type="ECO:0000313" key="3">
    <source>
        <dbReference type="Proteomes" id="UP001420932"/>
    </source>
</evidence>
<accession>A0AAP0JZB2</accession>
<dbReference type="Proteomes" id="UP001420932">
    <property type="component" value="Unassembled WGS sequence"/>
</dbReference>
<sequence length="69" mass="7163">MVERDATGDAAGDREGSAGMMTGTKQTARKSTGGKRQRGSSGDEDGEEVGTGDGRSEEAAQVQARMQEK</sequence>
<dbReference type="EMBL" id="JBBNAF010000005">
    <property type="protein sequence ID" value="KAK9142902.1"/>
    <property type="molecule type" value="Genomic_DNA"/>
</dbReference>
<organism evidence="2 3">
    <name type="scientific">Stephania yunnanensis</name>
    <dbReference type="NCBI Taxonomy" id="152371"/>
    <lineage>
        <taxon>Eukaryota</taxon>
        <taxon>Viridiplantae</taxon>
        <taxon>Streptophyta</taxon>
        <taxon>Embryophyta</taxon>
        <taxon>Tracheophyta</taxon>
        <taxon>Spermatophyta</taxon>
        <taxon>Magnoliopsida</taxon>
        <taxon>Ranunculales</taxon>
        <taxon>Menispermaceae</taxon>
        <taxon>Menispermoideae</taxon>
        <taxon>Cissampelideae</taxon>
        <taxon>Stephania</taxon>
    </lineage>
</organism>
<name>A0AAP0JZB2_9MAGN</name>
<comment type="caution">
    <text evidence="2">The sequence shown here is derived from an EMBL/GenBank/DDBJ whole genome shotgun (WGS) entry which is preliminary data.</text>
</comment>
<proteinExistence type="predicted"/>
<feature type="compositionally biased region" description="Basic and acidic residues" evidence="1">
    <location>
        <begin position="1"/>
        <end position="16"/>
    </location>
</feature>
<protein>
    <submittedName>
        <fullName evidence="2">Uncharacterized protein</fullName>
    </submittedName>
</protein>
<gene>
    <name evidence="2" type="ORF">Syun_012302</name>
</gene>
<evidence type="ECO:0000256" key="1">
    <source>
        <dbReference type="SAM" id="MobiDB-lite"/>
    </source>
</evidence>
<dbReference type="AlphaFoldDB" id="A0AAP0JZB2"/>